<name>A0A7J6DV81_CANSA</name>
<reference evidence="10 11" key="1">
    <citation type="journal article" date="2020" name="bioRxiv">
        <title>Sequence and annotation of 42 cannabis genomes reveals extensive copy number variation in cannabinoid synthesis and pathogen resistance genes.</title>
        <authorList>
            <person name="Mckernan K.J."/>
            <person name="Helbert Y."/>
            <person name="Kane L.T."/>
            <person name="Ebling H."/>
            <person name="Zhang L."/>
            <person name="Liu B."/>
            <person name="Eaton Z."/>
            <person name="Mclaughlin S."/>
            <person name="Kingan S."/>
            <person name="Baybayan P."/>
            <person name="Concepcion G."/>
            <person name="Jordan M."/>
            <person name="Riva A."/>
            <person name="Barbazuk W."/>
            <person name="Harkins T."/>
        </authorList>
    </citation>
    <scope>NUCLEOTIDE SEQUENCE [LARGE SCALE GENOMIC DNA]</scope>
    <source>
        <strain evidence="11">cv. Jamaican Lion 4</strain>
        <tissue evidence="10">Leaf</tissue>
    </source>
</reference>
<dbReference type="InterPro" id="IPR001611">
    <property type="entry name" value="Leu-rich_rpt"/>
</dbReference>
<keyword evidence="5" id="KW-0677">Repeat</keyword>
<protein>
    <submittedName>
        <fullName evidence="10">Uncharacterized protein</fullName>
    </submittedName>
</protein>
<dbReference type="InterPro" id="IPR046956">
    <property type="entry name" value="RLP23-like"/>
</dbReference>
<dbReference type="AlphaFoldDB" id="A0A7J6DV81"/>
<keyword evidence="4" id="KW-0732">Signal</keyword>
<evidence type="ECO:0000313" key="10">
    <source>
        <dbReference type="EMBL" id="KAF4350002.1"/>
    </source>
</evidence>
<dbReference type="InterPro" id="IPR032675">
    <property type="entry name" value="LRR_dom_sf"/>
</dbReference>
<keyword evidence="3" id="KW-0812">Transmembrane</keyword>
<proteinExistence type="predicted"/>
<evidence type="ECO:0000256" key="9">
    <source>
        <dbReference type="ARBA" id="ARBA00023180"/>
    </source>
</evidence>
<accession>A0A7J6DV81</accession>
<keyword evidence="2" id="KW-0433">Leucine-rich repeat</keyword>
<keyword evidence="7" id="KW-0472">Membrane</keyword>
<keyword evidence="8" id="KW-0675">Receptor</keyword>
<dbReference type="SUPFAM" id="SSF52058">
    <property type="entry name" value="L domain-like"/>
    <property type="match status" value="2"/>
</dbReference>
<keyword evidence="6" id="KW-1133">Transmembrane helix</keyword>
<evidence type="ECO:0000256" key="4">
    <source>
        <dbReference type="ARBA" id="ARBA00022729"/>
    </source>
</evidence>
<evidence type="ECO:0000256" key="8">
    <source>
        <dbReference type="ARBA" id="ARBA00023170"/>
    </source>
</evidence>
<dbReference type="FunFam" id="3.80.10.10:FF:000095">
    <property type="entry name" value="LRR receptor-like serine/threonine-protein kinase GSO1"/>
    <property type="match status" value="1"/>
</dbReference>
<keyword evidence="9" id="KW-0325">Glycoprotein</keyword>
<dbReference type="Proteomes" id="UP000525078">
    <property type="component" value="Unassembled WGS sequence"/>
</dbReference>
<dbReference type="GO" id="GO:0016020">
    <property type="term" value="C:membrane"/>
    <property type="evidence" value="ECO:0007669"/>
    <property type="project" value="UniProtKB-SubCell"/>
</dbReference>
<dbReference type="PANTHER" id="PTHR48061:SF12">
    <property type="entry name" value="DISEASE RESISTANCE LIKE PROTEIN"/>
    <property type="match status" value="1"/>
</dbReference>
<dbReference type="Pfam" id="PF00560">
    <property type="entry name" value="LRR_1"/>
    <property type="match status" value="6"/>
</dbReference>
<evidence type="ECO:0000256" key="5">
    <source>
        <dbReference type="ARBA" id="ARBA00022737"/>
    </source>
</evidence>
<evidence type="ECO:0000256" key="1">
    <source>
        <dbReference type="ARBA" id="ARBA00004479"/>
    </source>
</evidence>
<dbReference type="PANTHER" id="PTHR48061">
    <property type="entry name" value="LEUCINE-RICH REPEAT RECEPTOR PROTEIN KINASE EMS1-LIKE-RELATED"/>
    <property type="match status" value="1"/>
</dbReference>
<sequence>EIPSELSLLSKLSYLYLSGNVDGNGQLLSSLKLQKMNLGRLAKNLTTLSTLVLNYVDMRYELGDSLANLSSSLTQLQLLHCGLYGPIPSSIGKLSQLNFISLDYNSFAGYIPSSFQNLTLLSTMSLQKNHISGHIPSWFGNLTELTSIFLTSNNLTGSVPPSLSNIKNLEDLILIENSLSGTLKFDSFLKLKNLITLGLGDNMISLLLNEERKRELNTTLPKLEYLSLASCNLSRFPDFIVHQNNLVYMDLSNNHIHGQIPKDLMNSSLQSLEVMTLAYNWITGFQNYTTILPWSNLRAFDMQSNLLQGQLLIPPSSIIHYDVSNNILSGQIPSPICNLSSISVLDLSNNNLSGQFPLCSGSGISDSMLVLNLRNNSFHGTIPLQCKLDSKLRMVDFSDNHFQGKLHQPFTICMNLEYLDFSFNQLSDVFPTWLGSFPQLRVVLMRENKFHGVIGNPQNTTSEFAMLQIIDLSHNYFTGAIPFEYMLSWNAMKDFRMTNLTYMNALEFMPYTDVFGSGFHEYDYSTTFNQFHTFENNSFEGNEGLCGEPLSKKCGDSLLPPSTSNEDDDSDSGIEVDWKFILAGLMSGLVIGVSVGEMLIPRTRLAWFRVVASDIILNLWEIPILDNQA</sequence>
<comment type="caution">
    <text evidence="10">The sequence shown here is derived from an EMBL/GenBank/DDBJ whole genome shotgun (WGS) entry which is preliminary data.</text>
</comment>
<evidence type="ECO:0000256" key="7">
    <source>
        <dbReference type="ARBA" id="ARBA00023136"/>
    </source>
</evidence>
<evidence type="ECO:0000256" key="2">
    <source>
        <dbReference type="ARBA" id="ARBA00022614"/>
    </source>
</evidence>
<evidence type="ECO:0000313" key="11">
    <source>
        <dbReference type="Proteomes" id="UP000525078"/>
    </source>
</evidence>
<dbReference type="Gene3D" id="3.80.10.10">
    <property type="entry name" value="Ribonuclease Inhibitor"/>
    <property type="match status" value="4"/>
</dbReference>
<comment type="subcellular location">
    <subcellularLocation>
        <location evidence="1">Membrane</location>
        <topology evidence="1">Single-pass type I membrane protein</topology>
    </subcellularLocation>
</comment>
<evidence type="ECO:0000256" key="3">
    <source>
        <dbReference type="ARBA" id="ARBA00022692"/>
    </source>
</evidence>
<evidence type="ECO:0000256" key="6">
    <source>
        <dbReference type="ARBA" id="ARBA00022989"/>
    </source>
</evidence>
<dbReference type="EMBL" id="JAATIP010000377">
    <property type="protein sequence ID" value="KAF4350002.1"/>
    <property type="molecule type" value="Genomic_DNA"/>
</dbReference>
<feature type="non-terminal residue" evidence="10">
    <location>
        <position position="629"/>
    </location>
</feature>
<organism evidence="10 11">
    <name type="scientific">Cannabis sativa</name>
    <name type="common">Hemp</name>
    <name type="synonym">Marijuana</name>
    <dbReference type="NCBI Taxonomy" id="3483"/>
    <lineage>
        <taxon>Eukaryota</taxon>
        <taxon>Viridiplantae</taxon>
        <taxon>Streptophyta</taxon>
        <taxon>Embryophyta</taxon>
        <taxon>Tracheophyta</taxon>
        <taxon>Spermatophyta</taxon>
        <taxon>Magnoliopsida</taxon>
        <taxon>eudicotyledons</taxon>
        <taxon>Gunneridae</taxon>
        <taxon>Pentapetalae</taxon>
        <taxon>rosids</taxon>
        <taxon>fabids</taxon>
        <taxon>Rosales</taxon>
        <taxon>Cannabaceae</taxon>
        <taxon>Cannabis</taxon>
    </lineage>
</organism>
<gene>
    <name evidence="10" type="ORF">F8388_017580</name>
</gene>